<evidence type="ECO:0000256" key="5">
    <source>
        <dbReference type="ARBA" id="ARBA00023049"/>
    </source>
</evidence>
<dbReference type="KEGG" id="mlo:mll6193"/>
<reference evidence="8 9" key="1">
    <citation type="journal article" date="2000" name="DNA Res.">
        <title>Complete genome structure of the nitrogen-fixing symbiotic bacterium Mesorhizobium loti.</title>
        <authorList>
            <person name="Kaneko T."/>
            <person name="Nakamura Y."/>
            <person name="Sato S."/>
            <person name="Asamizu E."/>
            <person name="Kato T."/>
            <person name="Sasamoto S."/>
            <person name="Watanabe A."/>
            <person name="Idesawa K."/>
            <person name="Ishikawa A."/>
            <person name="Kawashima K."/>
            <person name="Kimura T."/>
            <person name="Kishida Y."/>
            <person name="Kiyokawa C."/>
            <person name="Kohara M."/>
            <person name="Matsumoto M."/>
            <person name="Matsuno A."/>
            <person name="Mochizuki Y."/>
            <person name="Nakayama S."/>
            <person name="Nakazaki N."/>
            <person name="Shimpo S."/>
            <person name="Sugimoto M."/>
            <person name="Takeuchi C."/>
            <person name="Yamada M."/>
            <person name="Tabata S."/>
        </authorList>
    </citation>
    <scope>NUCLEOTIDE SEQUENCE [LARGE SCALE GENOMIC DNA]</scope>
    <source>
        <strain evidence="9">LMG 29417 / CECT 9101 / MAFF 303099</strain>
    </source>
</reference>
<evidence type="ECO:0000256" key="3">
    <source>
        <dbReference type="ARBA" id="ARBA00022801"/>
    </source>
</evidence>
<evidence type="ECO:0000256" key="1">
    <source>
        <dbReference type="ARBA" id="ARBA00022670"/>
    </source>
</evidence>
<dbReference type="Gene3D" id="3.40.140.10">
    <property type="entry name" value="Cytidine Deaminase, domain 2"/>
    <property type="match status" value="1"/>
</dbReference>
<dbReference type="eggNOG" id="ENOG50337AS">
    <property type="taxonomic scope" value="Bacteria"/>
</dbReference>
<evidence type="ECO:0000256" key="4">
    <source>
        <dbReference type="ARBA" id="ARBA00022833"/>
    </source>
</evidence>
<feature type="region of interest" description="Disordered" evidence="6">
    <location>
        <begin position="19"/>
        <end position="45"/>
    </location>
</feature>
<keyword evidence="1" id="KW-0645">Protease</keyword>
<dbReference type="PROSITE" id="PS50249">
    <property type="entry name" value="MPN"/>
    <property type="match status" value="1"/>
</dbReference>
<name>Q98A19_RHILO</name>
<keyword evidence="5" id="KW-0482">Metalloprotease</keyword>
<dbReference type="Proteomes" id="UP000000552">
    <property type="component" value="Chromosome"/>
</dbReference>
<dbReference type="SUPFAM" id="SSF102712">
    <property type="entry name" value="JAB1/MPN domain"/>
    <property type="match status" value="1"/>
</dbReference>
<dbReference type="AlphaFoldDB" id="Q98A19"/>
<feature type="domain" description="MPN" evidence="7">
    <location>
        <begin position="59"/>
        <end position="197"/>
    </location>
</feature>
<dbReference type="GO" id="GO:0006508">
    <property type="term" value="P:proteolysis"/>
    <property type="evidence" value="ECO:0007669"/>
    <property type="project" value="UniProtKB-KW"/>
</dbReference>
<feature type="compositionally biased region" description="Polar residues" evidence="6">
    <location>
        <begin position="33"/>
        <end position="43"/>
    </location>
</feature>
<sequence length="212" mass="23199">MASPPGFWRRLFGLYPGQDHQVRDRPRGADTVSVPNLSGSDGSTPIRHPGMSVLMDVTTVTLPRHCISTVHAHLRSVGREGNEGMALWVGVQQDQHFAVTETVLPAQRHIRTGDGVCVMVPAEELHRLNVWLYNSGLKLLAQIHSHPGRAYHSTTDDAYAVATTVGCLSLVVPNFAREPFDFARVAAYRLDGKANWNALPSAALSRMITITS</sequence>
<proteinExistence type="predicted"/>
<dbReference type="HOGENOM" id="CLU_112902_0_0_5"/>
<keyword evidence="4" id="KW-0862">Zinc</keyword>
<dbReference type="Pfam" id="PF14464">
    <property type="entry name" value="Prok-JAB"/>
    <property type="match status" value="1"/>
</dbReference>
<evidence type="ECO:0000256" key="2">
    <source>
        <dbReference type="ARBA" id="ARBA00022723"/>
    </source>
</evidence>
<protein>
    <submittedName>
        <fullName evidence="8">Mll6193 protein</fullName>
    </submittedName>
</protein>
<evidence type="ECO:0000313" key="8">
    <source>
        <dbReference type="EMBL" id="BAB52525.1"/>
    </source>
</evidence>
<keyword evidence="2" id="KW-0479">Metal-binding</keyword>
<dbReference type="EMBL" id="BA000012">
    <property type="protein sequence ID" value="BAB52525.1"/>
    <property type="molecule type" value="Genomic_DNA"/>
</dbReference>
<accession>Q98A19</accession>
<evidence type="ECO:0000313" key="9">
    <source>
        <dbReference type="Proteomes" id="UP000000552"/>
    </source>
</evidence>
<keyword evidence="3" id="KW-0378">Hydrolase</keyword>
<dbReference type="GO" id="GO:0046872">
    <property type="term" value="F:metal ion binding"/>
    <property type="evidence" value="ECO:0007669"/>
    <property type="project" value="UniProtKB-KW"/>
</dbReference>
<dbReference type="InterPro" id="IPR028090">
    <property type="entry name" value="JAB_dom_prok"/>
</dbReference>
<evidence type="ECO:0000256" key="6">
    <source>
        <dbReference type="SAM" id="MobiDB-lite"/>
    </source>
</evidence>
<gene>
    <name evidence="8" type="ordered locus">mll6193</name>
</gene>
<organism evidence="8 9">
    <name type="scientific">Mesorhizobium japonicum (strain LMG 29417 / CECT 9101 / MAFF 303099)</name>
    <name type="common">Mesorhizobium loti (strain MAFF 303099)</name>
    <dbReference type="NCBI Taxonomy" id="266835"/>
    <lineage>
        <taxon>Bacteria</taxon>
        <taxon>Pseudomonadati</taxon>
        <taxon>Pseudomonadota</taxon>
        <taxon>Alphaproteobacteria</taxon>
        <taxon>Hyphomicrobiales</taxon>
        <taxon>Phyllobacteriaceae</taxon>
        <taxon>Mesorhizobium</taxon>
    </lineage>
</organism>
<dbReference type="GO" id="GO:0008237">
    <property type="term" value="F:metallopeptidase activity"/>
    <property type="evidence" value="ECO:0007669"/>
    <property type="project" value="UniProtKB-KW"/>
</dbReference>
<evidence type="ECO:0000259" key="7">
    <source>
        <dbReference type="PROSITE" id="PS50249"/>
    </source>
</evidence>
<dbReference type="InterPro" id="IPR037518">
    <property type="entry name" value="MPN"/>
</dbReference>